<dbReference type="AlphaFoldDB" id="A0A9P1DMG7"/>
<protein>
    <submittedName>
        <fullName evidence="3">Histidinol-phosphate transaminase</fullName>
    </submittedName>
</protein>
<sequence length="104" mass="11540">MAIESPRPAPRLGGDGYDEGAPLQSAVQREAPAVKLRLRAPFVEDAPEAVPLCHYQPFQPFQSSTFTSLGDAMVIKSHIKKLKPYQPPLEGRNPQKYMLLEPNL</sequence>
<accession>A0A9P1DMG7</accession>
<reference evidence="3 4" key="2">
    <citation type="submission" date="2024-05" db="EMBL/GenBank/DDBJ databases">
        <authorList>
            <person name="Chen Y."/>
            <person name="Shah S."/>
            <person name="Dougan E. K."/>
            <person name="Thang M."/>
            <person name="Chan C."/>
        </authorList>
    </citation>
    <scope>NUCLEOTIDE SEQUENCE [LARGE SCALE GENOMIC DNA]</scope>
</reference>
<evidence type="ECO:0000256" key="1">
    <source>
        <dbReference type="SAM" id="MobiDB-lite"/>
    </source>
</evidence>
<feature type="region of interest" description="Disordered" evidence="1">
    <location>
        <begin position="1"/>
        <end position="26"/>
    </location>
</feature>
<organism evidence="2">
    <name type="scientific">Cladocopium goreaui</name>
    <dbReference type="NCBI Taxonomy" id="2562237"/>
    <lineage>
        <taxon>Eukaryota</taxon>
        <taxon>Sar</taxon>
        <taxon>Alveolata</taxon>
        <taxon>Dinophyceae</taxon>
        <taxon>Suessiales</taxon>
        <taxon>Symbiodiniaceae</taxon>
        <taxon>Cladocopium</taxon>
    </lineage>
</organism>
<evidence type="ECO:0000313" key="4">
    <source>
        <dbReference type="Proteomes" id="UP001152797"/>
    </source>
</evidence>
<evidence type="ECO:0000313" key="3">
    <source>
        <dbReference type="EMBL" id="CAL4799374.1"/>
    </source>
</evidence>
<evidence type="ECO:0000313" key="2">
    <source>
        <dbReference type="EMBL" id="CAI4012062.1"/>
    </source>
</evidence>
<comment type="caution">
    <text evidence="2">The sequence shown here is derived from an EMBL/GenBank/DDBJ whole genome shotgun (WGS) entry which is preliminary data.</text>
</comment>
<dbReference type="EMBL" id="CAMXCT020005334">
    <property type="protein sequence ID" value="CAL1165437.1"/>
    <property type="molecule type" value="Genomic_DNA"/>
</dbReference>
<keyword evidence="4" id="KW-1185">Reference proteome</keyword>
<gene>
    <name evidence="2" type="ORF">C1SCF055_LOCUS37163</name>
</gene>
<name>A0A9P1DMG7_9DINO</name>
<reference evidence="2" key="1">
    <citation type="submission" date="2022-10" db="EMBL/GenBank/DDBJ databases">
        <authorList>
            <person name="Chen Y."/>
            <person name="Dougan E. K."/>
            <person name="Chan C."/>
            <person name="Rhodes N."/>
            <person name="Thang M."/>
        </authorList>
    </citation>
    <scope>NUCLEOTIDE SEQUENCE</scope>
</reference>
<dbReference type="Proteomes" id="UP001152797">
    <property type="component" value="Unassembled WGS sequence"/>
</dbReference>
<proteinExistence type="predicted"/>
<dbReference type="EMBL" id="CAMXCT010005334">
    <property type="protein sequence ID" value="CAI4012062.1"/>
    <property type="molecule type" value="Genomic_DNA"/>
</dbReference>
<dbReference type="EMBL" id="CAMXCT030005334">
    <property type="protein sequence ID" value="CAL4799374.1"/>
    <property type="molecule type" value="Genomic_DNA"/>
</dbReference>